<proteinExistence type="predicted"/>
<dbReference type="GO" id="GO:0008270">
    <property type="term" value="F:zinc ion binding"/>
    <property type="evidence" value="ECO:0007669"/>
    <property type="project" value="UniProtKB-KW"/>
</dbReference>
<dbReference type="Pfam" id="PF02207">
    <property type="entry name" value="zf-UBR"/>
    <property type="match status" value="1"/>
</dbReference>
<dbReference type="GO" id="GO:0005737">
    <property type="term" value="C:cytoplasm"/>
    <property type="evidence" value="ECO:0007669"/>
    <property type="project" value="TreeGrafter"/>
</dbReference>
<feature type="domain" description="UBR-type" evidence="5">
    <location>
        <begin position="29"/>
        <end position="101"/>
    </location>
</feature>
<dbReference type="CDD" id="cd19677">
    <property type="entry name" value="UBR-box_UBR7"/>
    <property type="match status" value="1"/>
</dbReference>
<evidence type="ECO:0000256" key="3">
    <source>
        <dbReference type="ARBA" id="ARBA00022833"/>
    </source>
</evidence>
<dbReference type="InterPro" id="IPR003126">
    <property type="entry name" value="Znf_UBR"/>
</dbReference>
<dbReference type="AlphaFoldDB" id="A0A9P8T3U6"/>
<reference evidence="6" key="2">
    <citation type="submission" date="2021-01" db="EMBL/GenBank/DDBJ databases">
        <authorList>
            <person name="Schikora-Tamarit M.A."/>
        </authorList>
    </citation>
    <scope>NUCLEOTIDE SEQUENCE</scope>
    <source>
        <strain evidence="6">NCAIM Y.01608</strain>
    </source>
</reference>
<dbReference type="InterPro" id="IPR011011">
    <property type="entry name" value="Znf_FYVE_PHD"/>
</dbReference>
<organism evidence="6 7">
    <name type="scientific">Ogataea polymorpha</name>
    <dbReference type="NCBI Taxonomy" id="460523"/>
    <lineage>
        <taxon>Eukaryota</taxon>
        <taxon>Fungi</taxon>
        <taxon>Dikarya</taxon>
        <taxon>Ascomycota</taxon>
        <taxon>Saccharomycotina</taxon>
        <taxon>Pichiomycetes</taxon>
        <taxon>Pichiales</taxon>
        <taxon>Pichiaceae</taxon>
        <taxon>Ogataea</taxon>
    </lineage>
</organism>
<evidence type="ECO:0000259" key="5">
    <source>
        <dbReference type="PROSITE" id="PS51157"/>
    </source>
</evidence>
<dbReference type="EMBL" id="JAEUBD010001178">
    <property type="protein sequence ID" value="KAH3665268.1"/>
    <property type="molecule type" value="Genomic_DNA"/>
</dbReference>
<dbReference type="PANTHER" id="PTHR13513">
    <property type="entry name" value="E3 UBIQUITIN-PROTEIN LIGASE UBR7"/>
    <property type="match status" value="1"/>
</dbReference>
<feature type="zinc finger region" description="UBR-type" evidence="4">
    <location>
        <begin position="29"/>
        <end position="101"/>
    </location>
</feature>
<evidence type="ECO:0000256" key="2">
    <source>
        <dbReference type="ARBA" id="ARBA00022771"/>
    </source>
</evidence>
<gene>
    <name evidence="6" type="ORF">OGATHE_004083</name>
</gene>
<accession>A0A9P8T3U6</accession>
<name>A0A9P8T3U6_9ASCO</name>
<reference evidence="6" key="1">
    <citation type="journal article" date="2021" name="Open Biol.">
        <title>Shared evolutionary footprints suggest mitochondrial oxidative damage underlies multiple complex I losses in fungi.</title>
        <authorList>
            <person name="Schikora-Tamarit M.A."/>
            <person name="Marcet-Houben M."/>
            <person name="Nosek J."/>
            <person name="Gabaldon T."/>
        </authorList>
    </citation>
    <scope>NUCLEOTIDE SEQUENCE</scope>
    <source>
        <strain evidence="6">NCAIM Y.01608</strain>
    </source>
</reference>
<evidence type="ECO:0000256" key="1">
    <source>
        <dbReference type="ARBA" id="ARBA00022723"/>
    </source>
</evidence>
<keyword evidence="3" id="KW-0862">Zinc</keyword>
<dbReference type="PROSITE" id="PS51157">
    <property type="entry name" value="ZF_UBR"/>
    <property type="match status" value="1"/>
</dbReference>
<keyword evidence="2" id="KW-0863">Zinc-finger</keyword>
<dbReference type="GO" id="GO:0061630">
    <property type="term" value="F:ubiquitin protein ligase activity"/>
    <property type="evidence" value="ECO:0007669"/>
    <property type="project" value="InterPro"/>
</dbReference>
<dbReference type="InterPro" id="IPR040204">
    <property type="entry name" value="UBR7"/>
</dbReference>
<dbReference type="Proteomes" id="UP000788993">
    <property type="component" value="Unassembled WGS sequence"/>
</dbReference>
<dbReference type="PANTHER" id="PTHR13513:SF9">
    <property type="entry name" value="E3 UBIQUITIN-PROTEIN LIGASE UBR7-RELATED"/>
    <property type="match status" value="1"/>
</dbReference>
<comment type="caution">
    <text evidence="6">The sequence shown here is derived from an EMBL/GenBank/DDBJ whole genome shotgun (WGS) entry which is preliminary data.</text>
</comment>
<evidence type="ECO:0000313" key="6">
    <source>
        <dbReference type="EMBL" id="KAH3665268.1"/>
    </source>
</evidence>
<protein>
    <recommendedName>
        <fullName evidence="5">UBR-type domain-containing protein</fullName>
    </recommendedName>
</protein>
<keyword evidence="7" id="KW-1185">Reference proteome</keyword>
<dbReference type="SMART" id="SM00396">
    <property type="entry name" value="ZnF_UBR1"/>
    <property type="match status" value="1"/>
</dbReference>
<dbReference type="SUPFAM" id="SSF57903">
    <property type="entry name" value="FYVE/PHD zinc finger"/>
    <property type="match status" value="1"/>
</dbReference>
<sequence>MDSITAEEYLANQLQLEKEARHLMPYDPKVCTYSLGPIRQHIYACLTCSRQNGHPVGVCYACSIQCHTSHDLVELFAKRSFTCDCGTKRTEKYGVCSLRTTIGKKTTINKDQLPTDIPSSTNLYNHNYEGTFCACRKRYDPTDDSNMFQCTFGDACGEDWFHEECIMGMRPGDVNRRQIKGEGENKLESLSEPGLDAQEDQKHRELLEIQPLPGFPDLDDFDTIICWKCVQKYRMEMEMLVKELGCETITRKVKPEPEQAKRARTEPSFTIFLKDNFKDQLQKIITENKPENMPLISLLKVHTYLYLEDSIYKPPEDEDDDSSIFELGLRNLSKLPVESAISSVHAYEKVKSKLTEFLRPFAEQNKVVTEEEIRSFFNGIE</sequence>
<evidence type="ECO:0000313" key="7">
    <source>
        <dbReference type="Proteomes" id="UP000788993"/>
    </source>
</evidence>
<keyword evidence="1" id="KW-0479">Metal-binding</keyword>
<dbReference type="InterPro" id="IPR047506">
    <property type="entry name" value="UBR7-like_UBR-box"/>
</dbReference>
<evidence type="ECO:0000256" key="4">
    <source>
        <dbReference type="PROSITE-ProRule" id="PRU00508"/>
    </source>
</evidence>
<dbReference type="InterPro" id="IPR013083">
    <property type="entry name" value="Znf_RING/FYVE/PHD"/>
</dbReference>
<dbReference type="Gene3D" id="3.30.40.10">
    <property type="entry name" value="Zinc/RING finger domain, C3HC4 (zinc finger)"/>
    <property type="match status" value="1"/>
</dbReference>